<protein>
    <recommendedName>
        <fullName evidence="1">DUF559 domain-containing protein</fullName>
    </recommendedName>
</protein>
<dbReference type="Proteomes" id="UP000051861">
    <property type="component" value="Unassembled WGS sequence"/>
</dbReference>
<dbReference type="EMBL" id="LIZX01000134">
    <property type="protein sequence ID" value="KPJ65121.1"/>
    <property type="molecule type" value="Genomic_DNA"/>
</dbReference>
<name>A0A0S7XRK9_UNCSA</name>
<dbReference type="PANTHER" id="PTHR38590">
    <property type="entry name" value="BLL0828 PROTEIN"/>
    <property type="match status" value="1"/>
</dbReference>
<comment type="caution">
    <text evidence="2">The sequence shown here is derived from an EMBL/GenBank/DDBJ whole genome shotgun (WGS) entry which is preliminary data.</text>
</comment>
<gene>
    <name evidence="2" type="ORF">AMJ44_10950</name>
</gene>
<evidence type="ECO:0000313" key="2">
    <source>
        <dbReference type="EMBL" id="KPJ65121.1"/>
    </source>
</evidence>
<dbReference type="PANTHER" id="PTHR38590:SF1">
    <property type="entry name" value="BLL0828 PROTEIN"/>
    <property type="match status" value="1"/>
</dbReference>
<dbReference type="InterPro" id="IPR011335">
    <property type="entry name" value="Restrct_endonuc-II-like"/>
</dbReference>
<evidence type="ECO:0000313" key="3">
    <source>
        <dbReference type="Proteomes" id="UP000051861"/>
    </source>
</evidence>
<reference evidence="2 3" key="1">
    <citation type="journal article" date="2015" name="Microbiome">
        <title>Genomic resolution of linkages in carbon, nitrogen, and sulfur cycling among widespread estuary sediment bacteria.</title>
        <authorList>
            <person name="Baker B.J."/>
            <person name="Lazar C.S."/>
            <person name="Teske A.P."/>
            <person name="Dick G.J."/>
        </authorList>
    </citation>
    <scope>NUCLEOTIDE SEQUENCE [LARGE SCALE GENOMIC DNA]</scope>
    <source>
        <strain evidence="2">DG_54_3</strain>
    </source>
</reference>
<dbReference type="CDD" id="cd01038">
    <property type="entry name" value="Endonuclease_DUF559"/>
    <property type="match status" value="1"/>
</dbReference>
<feature type="domain" description="DUF559" evidence="1">
    <location>
        <begin position="12"/>
        <end position="117"/>
    </location>
</feature>
<dbReference type="Pfam" id="PF04480">
    <property type="entry name" value="DUF559"/>
    <property type="match status" value="1"/>
</dbReference>
<dbReference type="InterPro" id="IPR007569">
    <property type="entry name" value="DUF559"/>
</dbReference>
<organism evidence="2 3">
    <name type="scientific">candidate division WOR-1 bacterium DG_54_3</name>
    <dbReference type="NCBI Taxonomy" id="1703775"/>
    <lineage>
        <taxon>Bacteria</taxon>
        <taxon>Bacillati</taxon>
        <taxon>Saganbacteria</taxon>
    </lineage>
</organism>
<dbReference type="AlphaFoldDB" id="A0A0S7XRK9"/>
<evidence type="ECO:0000259" key="1">
    <source>
        <dbReference type="Pfam" id="PF04480"/>
    </source>
</evidence>
<dbReference type="Gene3D" id="3.40.960.10">
    <property type="entry name" value="VSR Endonuclease"/>
    <property type="match status" value="1"/>
</dbReference>
<proteinExistence type="predicted"/>
<accession>A0A0S7XRK9</accession>
<dbReference type="SUPFAM" id="SSF52980">
    <property type="entry name" value="Restriction endonuclease-like"/>
    <property type="match status" value="1"/>
</dbReference>
<sequence>MTRLYNRKSDREKRRLLRKNMTEAERILWSHLRRRQLGSCKFRRQYSICGYVIDFYSPELRLAIEVDGGYHTEKDQIIYDKMRQYIIESLGIEFLRFTNNEIHSVMGEVVEQIHQKIAGVLPLNKGKMSR</sequence>
<dbReference type="InterPro" id="IPR047216">
    <property type="entry name" value="Endonuclease_DUF559_bact"/>
</dbReference>